<evidence type="ECO:0000313" key="3">
    <source>
        <dbReference type="Proteomes" id="UP000007174"/>
    </source>
</evidence>
<name>H1VWV4_COLHI</name>
<organism evidence="2 3">
    <name type="scientific">Colletotrichum higginsianum (strain IMI 349063)</name>
    <name type="common">Crucifer anthracnose fungus</name>
    <dbReference type="NCBI Taxonomy" id="759273"/>
    <lineage>
        <taxon>Eukaryota</taxon>
        <taxon>Fungi</taxon>
        <taxon>Dikarya</taxon>
        <taxon>Ascomycota</taxon>
        <taxon>Pezizomycotina</taxon>
        <taxon>Sordariomycetes</taxon>
        <taxon>Hypocreomycetidae</taxon>
        <taxon>Glomerellales</taxon>
        <taxon>Glomerellaceae</taxon>
        <taxon>Colletotrichum</taxon>
        <taxon>Colletotrichum destructivum species complex</taxon>
    </lineage>
</organism>
<sequence length="96" mass="10344">MQNMPQQFNWRRGGGGGDARQKSVRRAPPPPRLTATTTQSKAGPGPEEGVGGGGFLFKKNYQLEVTHQRRLQQSASQSISQSSWCGGKRVIPAAGH</sequence>
<proteinExistence type="predicted"/>
<accession>H1VWV4</accession>
<evidence type="ECO:0000256" key="1">
    <source>
        <dbReference type="SAM" id="MobiDB-lite"/>
    </source>
</evidence>
<evidence type="ECO:0000313" key="2">
    <source>
        <dbReference type="EMBL" id="CCF44716.1"/>
    </source>
</evidence>
<feature type="region of interest" description="Disordered" evidence="1">
    <location>
        <begin position="1"/>
        <end position="55"/>
    </location>
</feature>
<feature type="compositionally biased region" description="Low complexity" evidence="1">
    <location>
        <begin position="72"/>
        <end position="83"/>
    </location>
</feature>
<feature type="compositionally biased region" description="Gly residues" evidence="1">
    <location>
        <begin position="46"/>
        <end position="55"/>
    </location>
</feature>
<protein>
    <submittedName>
        <fullName evidence="2">Uncharacterized protein</fullName>
    </submittedName>
</protein>
<gene>
    <name evidence="2" type="ORF">CH063_14026</name>
</gene>
<reference evidence="3" key="1">
    <citation type="journal article" date="2012" name="Nat. Genet.">
        <title>Lifestyle transitions in plant pathogenic Colletotrichum fungi deciphered by genome and transcriptome analyses.</title>
        <authorList>
            <person name="O'Connell R.J."/>
            <person name="Thon M.R."/>
            <person name="Hacquard S."/>
            <person name="Amyotte S.G."/>
            <person name="Kleemann J."/>
            <person name="Torres M.F."/>
            <person name="Damm U."/>
            <person name="Buiate E.A."/>
            <person name="Epstein L."/>
            <person name="Alkan N."/>
            <person name="Altmueller J."/>
            <person name="Alvarado-Balderrama L."/>
            <person name="Bauser C.A."/>
            <person name="Becker C."/>
            <person name="Birren B.W."/>
            <person name="Chen Z."/>
            <person name="Choi J."/>
            <person name="Crouch J.A."/>
            <person name="Duvick J.P."/>
            <person name="Farman M.A."/>
            <person name="Gan P."/>
            <person name="Heiman D."/>
            <person name="Henrissat B."/>
            <person name="Howard R.J."/>
            <person name="Kabbage M."/>
            <person name="Koch C."/>
            <person name="Kracher B."/>
            <person name="Kubo Y."/>
            <person name="Law A.D."/>
            <person name="Lebrun M.-H."/>
            <person name="Lee Y.-H."/>
            <person name="Miyara I."/>
            <person name="Moore N."/>
            <person name="Neumann U."/>
            <person name="Nordstroem K."/>
            <person name="Panaccione D.G."/>
            <person name="Panstruga R."/>
            <person name="Place M."/>
            <person name="Proctor R.H."/>
            <person name="Prusky D."/>
            <person name="Rech G."/>
            <person name="Reinhardt R."/>
            <person name="Rollins J.A."/>
            <person name="Rounsley S."/>
            <person name="Schardl C.L."/>
            <person name="Schwartz D.C."/>
            <person name="Shenoy N."/>
            <person name="Shirasu K."/>
            <person name="Sikhakolli U.R."/>
            <person name="Stueber K."/>
            <person name="Sukno S.A."/>
            <person name="Sweigard J.A."/>
            <person name="Takano Y."/>
            <person name="Takahara H."/>
            <person name="Trail F."/>
            <person name="van der Does H.C."/>
            <person name="Voll L.M."/>
            <person name="Will I."/>
            <person name="Young S."/>
            <person name="Zeng Q."/>
            <person name="Zhang J."/>
            <person name="Zhou S."/>
            <person name="Dickman M.B."/>
            <person name="Schulze-Lefert P."/>
            <person name="Ver Loren van Themaat E."/>
            <person name="Ma L.-J."/>
            <person name="Vaillancourt L.J."/>
        </authorList>
    </citation>
    <scope>NUCLEOTIDE SEQUENCE [LARGE SCALE GENOMIC DNA]</scope>
    <source>
        <strain evidence="3">IMI 349063</strain>
    </source>
</reference>
<dbReference type="AlphaFoldDB" id="H1VWV4"/>
<feature type="region of interest" description="Disordered" evidence="1">
    <location>
        <begin position="72"/>
        <end position="96"/>
    </location>
</feature>
<dbReference type="EMBL" id="CACQ02007116">
    <property type="protein sequence ID" value="CCF44716.1"/>
    <property type="molecule type" value="Genomic_DNA"/>
</dbReference>
<feature type="compositionally biased region" description="Low complexity" evidence="1">
    <location>
        <begin position="33"/>
        <end position="45"/>
    </location>
</feature>
<dbReference type="Proteomes" id="UP000007174">
    <property type="component" value="Unassembled WGS sequence"/>
</dbReference>
<dbReference type="HOGENOM" id="CLU_2359618_0_0_1"/>